<accession>A0ABT7ARP2</accession>
<dbReference type="Pfam" id="PF13767">
    <property type="entry name" value="DUF4168"/>
    <property type="match status" value="1"/>
</dbReference>
<keyword evidence="3" id="KW-1185">Reference proteome</keyword>
<evidence type="ECO:0000313" key="3">
    <source>
        <dbReference type="Proteomes" id="UP001235303"/>
    </source>
</evidence>
<dbReference type="InterPro" id="IPR025433">
    <property type="entry name" value="DUF4168"/>
</dbReference>
<dbReference type="RefSeq" id="WP_283753332.1">
    <property type="nucleotide sequence ID" value="NZ_JAQOSP010000063.1"/>
</dbReference>
<feature type="domain" description="DUF4168" evidence="1">
    <location>
        <begin position="52"/>
        <end position="143"/>
    </location>
</feature>
<protein>
    <submittedName>
        <fullName evidence="2">DUF4168 domain-containing protein</fullName>
    </submittedName>
</protein>
<evidence type="ECO:0000259" key="1">
    <source>
        <dbReference type="Pfam" id="PF13767"/>
    </source>
</evidence>
<evidence type="ECO:0000313" key="2">
    <source>
        <dbReference type="EMBL" id="MDJ1169574.1"/>
    </source>
</evidence>
<proteinExistence type="predicted"/>
<organism evidence="2 3">
    <name type="scientific">Roseofilum acuticapitatum BLCC-M154</name>
    <dbReference type="NCBI Taxonomy" id="3022444"/>
    <lineage>
        <taxon>Bacteria</taxon>
        <taxon>Bacillati</taxon>
        <taxon>Cyanobacteriota</taxon>
        <taxon>Cyanophyceae</taxon>
        <taxon>Desertifilales</taxon>
        <taxon>Desertifilaceae</taxon>
        <taxon>Roseofilum</taxon>
        <taxon>Roseofilum acuticapitatum</taxon>
    </lineage>
</organism>
<comment type="caution">
    <text evidence="2">The sequence shown here is derived from an EMBL/GenBank/DDBJ whole genome shotgun (WGS) entry which is preliminary data.</text>
</comment>
<sequence length="169" mass="18918">MNDSFNFQLLLRSSGRFGFHRQSICRTLLATLLSVCGGLTGANTAQAQFNSPVQMSNFVQSVLEIELARETALQNTQALVSTGNRPVFDCNLEAGTVSNTAGIPPTMISYLQNFCSQSQTVLEEHDLSPEEFRQMTMMYGKNPMQYPQITQAFQQLCQNSRYSQLQICR</sequence>
<dbReference type="Proteomes" id="UP001235303">
    <property type="component" value="Unassembled WGS sequence"/>
</dbReference>
<reference evidence="2 3" key="1">
    <citation type="submission" date="2023-01" db="EMBL/GenBank/DDBJ databases">
        <title>Novel diversity within Roseofilum (Cyanobacteria; Desertifilaceae) from marine benthic mats with descriptions of four novel species.</title>
        <authorList>
            <person name="Wang Y."/>
            <person name="Berthold D.E."/>
            <person name="Hu J."/>
            <person name="Lefler F.W."/>
            <person name="Laughinghouse H.D. IV."/>
        </authorList>
    </citation>
    <scope>NUCLEOTIDE SEQUENCE [LARGE SCALE GENOMIC DNA]</scope>
    <source>
        <strain evidence="2 3">BLCC-M154</strain>
    </source>
</reference>
<gene>
    <name evidence="2" type="ORF">PMG71_09065</name>
</gene>
<dbReference type="EMBL" id="JAQOSP010000063">
    <property type="protein sequence ID" value="MDJ1169574.1"/>
    <property type="molecule type" value="Genomic_DNA"/>
</dbReference>
<name>A0ABT7ARP2_9CYAN</name>